<dbReference type="KEGG" id="bdi:100846042"/>
<evidence type="ECO:0000256" key="5">
    <source>
        <dbReference type="ARBA" id="ARBA00022676"/>
    </source>
</evidence>
<keyword evidence="6" id="KW-0808">Transferase</keyword>
<dbReference type="Gene3D" id="3.90.550.10">
    <property type="entry name" value="Spore Coat Polysaccharide Biosynthesis Protein SpsA, Chain A"/>
    <property type="match status" value="1"/>
</dbReference>
<keyword evidence="9" id="KW-0464">Manganese</keyword>
<dbReference type="CDD" id="cd02537">
    <property type="entry name" value="GT8_Glycogenin"/>
    <property type="match status" value="1"/>
</dbReference>
<dbReference type="GO" id="GO:0005737">
    <property type="term" value="C:cytoplasm"/>
    <property type="evidence" value="ECO:0007669"/>
    <property type="project" value="UniProtKB-SubCell"/>
</dbReference>
<evidence type="ECO:0000256" key="10">
    <source>
        <dbReference type="ARBA" id="ARBA00023277"/>
    </source>
</evidence>
<keyword evidence="5" id="KW-0328">Glycosyltransferase</keyword>
<dbReference type="InterPro" id="IPR002495">
    <property type="entry name" value="Glyco_trans_8"/>
</dbReference>
<comment type="similarity">
    <text evidence="3">Belongs to the glycosyltransferase 8 family. Galactosyltransferase subfamily.</text>
</comment>
<dbReference type="InterPro" id="IPR029044">
    <property type="entry name" value="Nucleotide-diphossugar_trans"/>
</dbReference>
<dbReference type="EnsemblPlants" id="KQK14552">
    <property type="protein sequence ID" value="KQK14552"/>
    <property type="gene ID" value="BRADI_1g17200v3"/>
</dbReference>
<evidence type="ECO:0000256" key="2">
    <source>
        <dbReference type="ARBA" id="ARBA00004496"/>
    </source>
</evidence>
<dbReference type="EC" id="2.4.1.-" evidence="12"/>
<reference evidence="14" key="3">
    <citation type="submission" date="2018-08" db="UniProtKB">
        <authorList>
            <consortium name="EnsemblPlants"/>
        </authorList>
    </citation>
    <scope>IDENTIFICATION</scope>
    <source>
        <strain evidence="14">cv. Bd21</strain>
    </source>
</reference>
<evidence type="ECO:0000256" key="6">
    <source>
        <dbReference type="ARBA" id="ARBA00022679"/>
    </source>
</evidence>
<dbReference type="InterPro" id="IPR050587">
    <property type="entry name" value="GNT1/Glycosyltrans_8"/>
</dbReference>
<evidence type="ECO:0000313" key="15">
    <source>
        <dbReference type="Proteomes" id="UP000008810"/>
    </source>
</evidence>
<keyword evidence="8" id="KW-0299">Galactose metabolism</keyword>
<dbReference type="GO" id="GO:0016757">
    <property type="term" value="F:glycosyltransferase activity"/>
    <property type="evidence" value="ECO:0000318"/>
    <property type="project" value="GO_Central"/>
</dbReference>
<reference evidence="13 14" key="1">
    <citation type="journal article" date="2010" name="Nature">
        <title>Genome sequencing and analysis of the model grass Brachypodium distachyon.</title>
        <authorList>
            <consortium name="International Brachypodium Initiative"/>
        </authorList>
    </citation>
    <scope>NUCLEOTIDE SEQUENCE [LARGE SCALE GENOMIC DNA]</scope>
    <source>
        <strain evidence="13">Bd21</strain>
        <strain evidence="14">cv. Bd21</strain>
    </source>
</reference>
<gene>
    <name evidence="14" type="primary">LOC100846042</name>
    <name evidence="13" type="ORF">BRADI_1g17200v3</name>
</gene>
<evidence type="ECO:0000256" key="3">
    <source>
        <dbReference type="ARBA" id="ARBA00007790"/>
    </source>
</evidence>
<organism evidence="13">
    <name type="scientific">Brachypodium distachyon</name>
    <name type="common">Purple false brome</name>
    <name type="synonym">Trachynia distachya</name>
    <dbReference type="NCBI Taxonomy" id="15368"/>
    <lineage>
        <taxon>Eukaryota</taxon>
        <taxon>Viridiplantae</taxon>
        <taxon>Streptophyta</taxon>
        <taxon>Embryophyta</taxon>
        <taxon>Tracheophyta</taxon>
        <taxon>Spermatophyta</taxon>
        <taxon>Magnoliopsida</taxon>
        <taxon>Liliopsida</taxon>
        <taxon>Poales</taxon>
        <taxon>Poaceae</taxon>
        <taxon>BOP clade</taxon>
        <taxon>Pooideae</taxon>
        <taxon>Stipodae</taxon>
        <taxon>Brachypodieae</taxon>
        <taxon>Brachypodium</taxon>
    </lineage>
</organism>
<keyword evidence="7" id="KW-0479">Metal-binding</keyword>
<evidence type="ECO:0000313" key="13">
    <source>
        <dbReference type="EMBL" id="KQK14552.1"/>
    </source>
</evidence>
<comment type="subcellular location">
    <subcellularLocation>
        <location evidence="2">Cytoplasm</location>
    </subcellularLocation>
</comment>
<comment type="catalytic activity">
    <reaction evidence="11">
        <text>myo-inositol + UDP-alpha-D-galactose = alpha-D-galactosyl-(1-&gt;3)-1D-myo-inositol + UDP + H(+)</text>
        <dbReference type="Rhea" id="RHEA:12464"/>
        <dbReference type="ChEBI" id="CHEBI:15378"/>
        <dbReference type="ChEBI" id="CHEBI:17268"/>
        <dbReference type="ChEBI" id="CHEBI:17505"/>
        <dbReference type="ChEBI" id="CHEBI:58223"/>
        <dbReference type="ChEBI" id="CHEBI:66914"/>
        <dbReference type="EC" id="2.4.1.123"/>
    </reaction>
</comment>
<dbReference type="PANTHER" id="PTHR11183">
    <property type="entry name" value="GLYCOGENIN SUBFAMILY MEMBER"/>
    <property type="match status" value="1"/>
</dbReference>
<reference evidence="13" key="2">
    <citation type="submission" date="2017-06" db="EMBL/GenBank/DDBJ databases">
        <title>WGS assembly of Brachypodium distachyon.</title>
        <authorList>
            <consortium name="The International Brachypodium Initiative"/>
            <person name="Lucas S."/>
            <person name="Harmon-Smith M."/>
            <person name="Lail K."/>
            <person name="Tice H."/>
            <person name="Grimwood J."/>
            <person name="Bruce D."/>
            <person name="Barry K."/>
            <person name="Shu S."/>
            <person name="Lindquist E."/>
            <person name="Wang M."/>
            <person name="Pitluck S."/>
            <person name="Vogel J.P."/>
            <person name="Garvin D.F."/>
            <person name="Mockler T.C."/>
            <person name="Schmutz J."/>
            <person name="Rokhsar D."/>
            <person name="Bevan M.W."/>
        </authorList>
    </citation>
    <scope>NUCLEOTIDE SEQUENCE</scope>
    <source>
        <strain evidence="13">Bd21</strain>
    </source>
</reference>
<dbReference type="OMA" id="YERMIYL"/>
<dbReference type="Gramene" id="KQK14552">
    <property type="protein sequence ID" value="KQK14552"/>
    <property type="gene ID" value="BRADI_1g17200v3"/>
</dbReference>
<dbReference type="EMBL" id="CM000880">
    <property type="protein sequence ID" value="KQK14552.1"/>
    <property type="molecule type" value="Genomic_DNA"/>
</dbReference>
<dbReference type="GeneID" id="100846042"/>
<evidence type="ECO:0000256" key="7">
    <source>
        <dbReference type="ARBA" id="ARBA00022723"/>
    </source>
</evidence>
<name>I1GQZ2_BRADI</name>
<dbReference type="GO" id="GO:0006012">
    <property type="term" value="P:galactose metabolic process"/>
    <property type="evidence" value="ECO:0007669"/>
    <property type="project" value="UniProtKB-KW"/>
</dbReference>
<evidence type="ECO:0000256" key="11">
    <source>
        <dbReference type="ARBA" id="ARBA00050449"/>
    </source>
</evidence>
<dbReference type="HOGENOM" id="CLU_049943_3_0_1"/>
<dbReference type="GO" id="GO:0006950">
    <property type="term" value="P:response to stress"/>
    <property type="evidence" value="ECO:0007669"/>
    <property type="project" value="UniProtKB-ARBA"/>
</dbReference>
<evidence type="ECO:0000256" key="4">
    <source>
        <dbReference type="ARBA" id="ARBA00022490"/>
    </source>
</evidence>
<dbReference type="STRING" id="15368.I1GQZ2"/>
<evidence type="ECO:0000313" key="14">
    <source>
        <dbReference type="EnsemblPlants" id="KQK14552"/>
    </source>
</evidence>
<dbReference type="SUPFAM" id="SSF53448">
    <property type="entry name" value="Nucleotide-diphospho-sugar transferases"/>
    <property type="match status" value="1"/>
</dbReference>
<dbReference type="FunFam" id="3.90.550.10:FF:000049">
    <property type="entry name" value="Hexosyltransferase"/>
    <property type="match status" value="1"/>
</dbReference>
<keyword evidence="10" id="KW-0119">Carbohydrate metabolism</keyword>
<dbReference type="eggNOG" id="KOG1950">
    <property type="taxonomic scope" value="Eukaryota"/>
</dbReference>
<evidence type="ECO:0000256" key="12">
    <source>
        <dbReference type="RuleBase" id="RU362027"/>
    </source>
</evidence>
<keyword evidence="15" id="KW-1185">Reference proteome</keyword>
<dbReference type="AlphaFoldDB" id="I1GQZ2"/>
<comment type="cofactor">
    <cofactor evidence="1">
        <name>a divalent metal cation</name>
        <dbReference type="ChEBI" id="CHEBI:60240"/>
    </cofactor>
</comment>
<dbReference type="OrthoDB" id="2014201at2759"/>
<evidence type="ECO:0000256" key="8">
    <source>
        <dbReference type="ARBA" id="ARBA00023144"/>
    </source>
</evidence>
<sequence length="344" mass="38657">MAPLMNGSCKSEEKKLPGAYVTFLAGTGDYWKGVVGLAKGLRAVKSAHPLVVAVLPDVPASHRQILASQGCLVRAIQPVYPPESQTQFAMAYYVINYSKLRIWEFVEYERMVYLDADIQVFSNIDHLFDLEKGSFYAVKDCFCEKTWSHTPQFKLGYCQQRPDKNVSWPADTPAPPPLYFNAGMFVHEPSMATARALLEKLVVTDPTPFAEQDFLNVFFRDAYKPIPLVYNLVLAMLWRHPENVELDAVKVVHYCAAGSKPWRFTGEEENMEREDVKMLVKKWWDVYNDDSLDFDDSYKELKKKSEAGGVVFDHEAGGKPARRGATAMADGAGAVKYSNTPSAA</sequence>
<dbReference type="Pfam" id="PF01501">
    <property type="entry name" value="Glyco_transf_8"/>
    <property type="match status" value="1"/>
</dbReference>
<accession>I1GQZ2</accession>
<dbReference type="Proteomes" id="UP000008810">
    <property type="component" value="Chromosome 1"/>
</dbReference>
<evidence type="ECO:0000256" key="1">
    <source>
        <dbReference type="ARBA" id="ARBA00001968"/>
    </source>
</evidence>
<proteinExistence type="inferred from homology"/>
<dbReference type="RefSeq" id="XP_003559767.1">
    <property type="nucleotide sequence ID" value="XM_003559719.4"/>
</dbReference>
<keyword evidence="4" id="KW-0963">Cytoplasm</keyword>
<dbReference type="GO" id="GO:0046872">
    <property type="term" value="F:metal ion binding"/>
    <property type="evidence" value="ECO:0007669"/>
    <property type="project" value="UniProtKB-KW"/>
</dbReference>
<evidence type="ECO:0000256" key="9">
    <source>
        <dbReference type="ARBA" id="ARBA00023211"/>
    </source>
</evidence>
<protein>
    <recommendedName>
        <fullName evidence="12">Hexosyltransferase</fullName>
        <ecNumber evidence="12">2.4.1.-</ecNumber>
    </recommendedName>
</protein>
<dbReference type="GO" id="GO:0047216">
    <property type="term" value="F:inositol 3-alpha-galactosyltransferase activity"/>
    <property type="evidence" value="ECO:0007669"/>
    <property type="project" value="UniProtKB-EC"/>
</dbReference>